<dbReference type="InterPro" id="IPR058548">
    <property type="entry name" value="MlaB-like_STAS"/>
</dbReference>
<evidence type="ECO:0000313" key="4">
    <source>
        <dbReference type="Proteomes" id="UP001180754"/>
    </source>
</evidence>
<dbReference type="Gene3D" id="3.30.750.24">
    <property type="entry name" value="STAS domain"/>
    <property type="match status" value="1"/>
</dbReference>
<proteinExistence type="predicted"/>
<dbReference type="SUPFAM" id="SSF52091">
    <property type="entry name" value="SpoIIaa-like"/>
    <property type="match status" value="1"/>
</dbReference>
<evidence type="ECO:0000259" key="2">
    <source>
        <dbReference type="PROSITE" id="PS50801"/>
    </source>
</evidence>
<name>A0ABU2X9Q0_9ACTN</name>
<evidence type="ECO:0000256" key="1">
    <source>
        <dbReference type="SAM" id="MobiDB-lite"/>
    </source>
</evidence>
<reference evidence="3" key="1">
    <citation type="submission" date="2024-05" db="EMBL/GenBank/DDBJ databases">
        <title>30 novel species of actinomycetes from the DSMZ collection.</title>
        <authorList>
            <person name="Nouioui I."/>
        </authorList>
    </citation>
    <scope>NUCLEOTIDE SEQUENCE</scope>
    <source>
        <strain evidence="3">DSM 41529</strain>
    </source>
</reference>
<protein>
    <submittedName>
        <fullName evidence="3">STAS domain-containing protein</fullName>
    </submittedName>
</protein>
<keyword evidence="4" id="KW-1185">Reference proteome</keyword>
<feature type="compositionally biased region" description="Low complexity" evidence="1">
    <location>
        <begin position="12"/>
        <end position="25"/>
    </location>
</feature>
<dbReference type="Proteomes" id="UP001180754">
    <property type="component" value="Unassembled WGS sequence"/>
</dbReference>
<evidence type="ECO:0000313" key="3">
    <source>
        <dbReference type="EMBL" id="MDT0542634.1"/>
    </source>
</evidence>
<feature type="region of interest" description="Disordered" evidence="1">
    <location>
        <begin position="1"/>
        <end position="25"/>
    </location>
</feature>
<dbReference type="Pfam" id="PF13466">
    <property type="entry name" value="STAS_2"/>
    <property type="match status" value="1"/>
</dbReference>
<dbReference type="RefSeq" id="WP_311722995.1">
    <property type="nucleotide sequence ID" value="NZ_JAVRFD010000003.1"/>
</dbReference>
<sequence length="155" mass="15305">MTAHDETPSRHGPGPEAADGPAGRAGSAPAVLVLGPAVGRADVPGMCARLSTLAARHGPEAGPVVVDVSAVRAPDLAVLEALARLGLTARRLGRGLLLRGAGGELRALLARSGLDTVLPTADLPGGGGVEPGGETEERKEPGGVQEGVERGDPAG</sequence>
<dbReference type="InterPro" id="IPR036513">
    <property type="entry name" value="STAS_dom_sf"/>
</dbReference>
<dbReference type="InterPro" id="IPR002645">
    <property type="entry name" value="STAS_dom"/>
</dbReference>
<dbReference type="EMBL" id="JAVRFD010000003">
    <property type="protein sequence ID" value="MDT0542634.1"/>
    <property type="molecule type" value="Genomic_DNA"/>
</dbReference>
<organism evidence="3 4">
    <name type="scientific">Streptomyces lonegramiae</name>
    <dbReference type="NCBI Taxonomy" id="3075524"/>
    <lineage>
        <taxon>Bacteria</taxon>
        <taxon>Bacillati</taxon>
        <taxon>Actinomycetota</taxon>
        <taxon>Actinomycetes</taxon>
        <taxon>Kitasatosporales</taxon>
        <taxon>Streptomycetaceae</taxon>
        <taxon>Streptomyces</taxon>
    </lineage>
</organism>
<feature type="domain" description="STAS" evidence="2">
    <location>
        <begin position="64"/>
        <end position="114"/>
    </location>
</feature>
<gene>
    <name evidence="3" type="ORF">RND15_07875</name>
</gene>
<feature type="region of interest" description="Disordered" evidence="1">
    <location>
        <begin position="119"/>
        <end position="155"/>
    </location>
</feature>
<comment type="caution">
    <text evidence="3">The sequence shown here is derived from an EMBL/GenBank/DDBJ whole genome shotgun (WGS) entry which is preliminary data.</text>
</comment>
<accession>A0ABU2X9Q0</accession>
<dbReference type="PROSITE" id="PS50801">
    <property type="entry name" value="STAS"/>
    <property type="match status" value="1"/>
</dbReference>
<feature type="compositionally biased region" description="Basic and acidic residues" evidence="1">
    <location>
        <begin position="135"/>
        <end position="155"/>
    </location>
</feature>